<evidence type="ECO:0000259" key="4">
    <source>
        <dbReference type="PROSITE" id="PS50853"/>
    </source>
</evidence>
<organism evidence="5 6">
    <name type="scientific">Aphanomyces astaci</name>
    <name type="common">Crayfish plague agent</name>
    <dbReference type="NCBI Taxonomy" id="112090"/>
    <lineage>
        <taxon>Eukaryota</taxon>
        <taxon>Sar</taxon>
        <taxon>Stramenopiles</taxon>
        <taxon>Oomycota</taxon>
        <taxon>Saprolegniomycetes</taxon>
        <taxon>Saprolegniales</taxon>
        <taxon>Verrucalvaceae</taxon>
        <taxon>Aphanomyces</taxon>
    </lineage>
</organism>
<dbReference type="Gene3D" id="2.20.100.10">
    <property type="entry name" value="Thrombospondin type-1 (TSP1) repeat"/>
    <property type="match status" value="1"/>
</dbReference>
<evidence type="ECO:0000313" key="6">
    <source>
        <dbReference type="Proteomes" id="UP000284702"/>
    </source>
</evidence>
<dbReference type="SMART" id="SM00060">
    <property type="entry name" value="FN3"/>
    <property type="match status" value="1"/>
</dbReference>
<proteinExistence type="predicted"/>
<dbReference type="AlphaFoldDB" id="A0A3R7WJM7"/>
<dbReference type="InterPro" id="IPR036116">
    <property type="entry name" value="FN3_sf"/>
</dbReference>
<protein>
    <recommendedName>
        <fullName evidence="4">Fibronectin type-III domain-containing protein</fullName>
    </recommendedName>
</protein>
<feature type="chain" id="PRO_5018522813" description="Fibronectin type-III domain-containing protein" evidence="3">
    <location>
        <begin position="23"/>
        <end position="542"/>
    </location>
</feature>
<keyword evidence="2" id="KW-1133">Transmembrane helix</keyword>
<name>A0A3R7WJM7_APHAT</name>
<sequence>MQRRWCLTEMLLLAICVLLLHAGSIVALHQTPRRHLGASDGANVSTTLHSLGRVIFPVDDEPSRASSNSTVVDSSSPNSTLTFPQSPSPTVAPPTTTPIPTLNVNETHGVPGNPTDVLAVASDAQAQVSWKAPDDDGEDPIVEYEVVCLVVDTNTPLPRAIHVASQQGSSSAPTNVLVPDLQNGVTYAFKVRAKNIHGYSTWSAKSQPVSPLHPPDMCTSLSCSGNGACFPQYNPIQQPSQANMTSSAPGSKDSGMCVCKPGYLAPDCSRADDLIVGTWEVTPWTACSNGCGGGTRTRKATCVHIKTGQSFLLTLSQMVGDTNIHIQYLMGILYGRALLDASACASSHMPALSYICNGFACGSKLIEVSYEIEMFFDDVVFSADSERAFVVAFTTEVASALQLPPSRLDVVSVRRGSIHVELYLLPPTQAGEKSLNEVVADLQSQVNDKASVLRTQGTFCRRVYPSGVKMSFFIAEQHGAAEAEDISIGGLVGTLAVSVGFVAAFAYCLRKRHERLTKFKADKHMGGSDHSKMKPMGIRTMS</sequence>
<reference evidence="5" key="1">
    <citation type="submission" date="2018-07" db="EMBL/GenBank/DDBJ databases">
        <title>Annotation of Aphanomyces astaci genome assembly.</title>
        <authorList>
            <person name="Studholme D.J."/>
        </authorList>
    </citation>
    <scope>NUCLEOTIDE SEQUENCE [LARGE SCALE GENOMIC DNA]</scope>
    <source>
        <strain evidence="5">Pc</strain>
    </source>
</reference>
<feature type="signal peptide" evidence="3">
    <location>
        <begin position="1"/>
        <end position="22"/>
    </location>
</feature>
<accession>A0A3R7WJM7</accession>
<dbReference type="InterPro" id="IPR013783">
    <property type="entry name" value="Ig-like_fold"/>
</dbReference>
<feature type="compositionally biased region" description="Low complexity" evidence="1">
    <location>
        <begin position="66"/>
        <end position="85"/>
    </location>
</feature>
<feature type="transmembrane region" description="Helical" evidence="2">
    <location>
        <begin position="486"/>
        <end position="509"/>
    </location>
</feature>
<dbReference type="InterPro" id="IPR003961">
    <property type="entry name" value="FN3_dom"/>
</dbReference>
<keyword evidence="2" id="KW-0812">Transmembrane</keyword>
<dbReference type="PROSITE" id="PS01186">
    <property type="entry name" value="EGF_2"/>
    <property type="match status" value="1"/>
</dbReference>
<dbReference type="CDD" id="cd00063">
    <property type="entry name" value="FN3"/>
    <property type="match status" value="1"/>
</dbReference>
<dbReference type="Pfam" id="PF19030">
    <property type="entry name" value="TSP1_ADAMTS"/>
    <property type="match status" value="1"/>
</dbReference>
<feature type="region of interest" description="Disordered" evidence="1">
    <location>
        <begin position="520"/>
        <end position="542"/>
    </location>
</feature>
<dbReference type="InterPro" id="IPR000742">
    <property type="entry name" value="EGF"/>
</dbReference>
<dbReference type="Proteomes" id="UP000284702">
    <property type="component" value="Unassembled WGS sequence"/>
</dbReference>
<feature type="domain" description="Fibronectin type-III" evidence="4">
    <location>
        <begin position="110"/>
        <end position="215"/>
    </location>
</feature>
<evidence type="ECO:0000313" key="5">
    <source>
        <dbReference type="EMBL" id="RQM24291.1"/>
    </source>
</evidence>
<dbReference type="InterPro" id="IPR000884">
    <property type="entry name" value="TSP1_rpt"/>
</dbReference>
<keyword evidence="6" id="KW-1185">Reference proteome</keyword>
<dbReference type="Pfam" id="PF00041">
    <property type="entry name" value="fn3"/>
    <property type="match status" value="1"/>
</dbReference>
<dbReference type="Gene3D" id="2.60.40.10">
    <property type="entry name" value="Immunoglobulins"/>
    <property type="match status" value="1"/>
</dbReference>
<keyword evidence="2" id="KW-0472">Membrane</keyword>
<evidence type="ECO:0000256" key="1">
    <source>
        <dbReference type="SAM" id="MobiDB-lite"/>
    </source>
</evidence>
<feature type="compositionally biased region" description="Basic and acidic residues" evidence="1">
    <location>
        <begin position="520"/>
        <end position="532"/>
    </location>
</feature>
<dbReference type="PROSITE" id="PS50092">
    <property type="entry name" value="TSP1"/>
    <property type="match status" value="1"/>
</dbReference>
<dbReference type="SUPFAM" id="SSF82895">
    <property type="entry name" value="TSP-1 type 1 repeat"/>
    <property type="match status" value="1"/>
</dbReference>
<evidence type="ECO:0000256" key="2">
    <source>
        <dbReference type="SAM" id="Phobius"/>
    </source>
</evidence>
<dbReference type="SUPFAM" id="SSF49265">
    <property type="entry name" value="Fibronectin type III"/>
    <property type="match status" value="1"/>
</dbReference>
<gene>
    <name evidence="5" type="ORF">B5M09_006557</name>
</gene>
<feature type="region of interest" description="Disordered" evidence="1">
    <location>
        <begin position="59"/>
        <end position="115"/>
    </location>
</feature>
<dbReference type="VEuPathDB" id="FungiDB:H257_02039"/>
<evidence type="ECO:0000256" key="3">
    <source>
        <dbReference type="SAM" id="SignalP"/>
    </source>
</evidence>
<dbReference type="PROSITE" id="PS50853">
    <property type="entry name" value="FN3"/>
    <property type="match status" value="1"/>
</dbReference>
<dbReference type="EMBL" id="MZMZ02002742">
    <property type="protein sequence ID" value="RQM24291.1"/>
    <property type="molecule type" value="Genomic_DNA"/>
</dbReference>
<comment type="caution">
    <text evidence="5">The sequence shown here is derived from an EMBL/GenBank/DDBJ whole genome shotgun (WGS) entry which is preliminary data.</text>
</comment>
<keyword evidence="3" id="KW-0732">Signal</keyword>
<feature type="compositionally biased region" description="Pro residues" evidence="1">
    <location>
        <begin position="86"/>
        <end position="97"/>
    </location>
</feature>
<dbReference type="InterPro" id="IPR036383">
    <property type="entry name" value="TSP1_rpt_sf"/>
</dbReference>